<feature type="domain" description="Aminotransferase-like plant mobile" evidence="2">
    <location>
        <begin position="115"/>
        <end position="198"/>
    </location>
</feature>
<protein>
    <recommendedName>
        <fullName evidence="2">Aminotransferase-like plant mobile domain-containing protein</fullName>
    </recommendedName>
</protein>
<dbReference type="Pfam" id="PF10536">
    <property type="entry name" value="PMD"/>
    <property type="match status" value="1"/>
</dbReference>
<dbReference type="InterPro" id="IPR019557">
    <property type="entry name" value="AminoTfrase-like_pln_mobile"/>
</dbReference>
<dbReference type="AlphaFoldDB" id="A0A444YMK3"/>
<name>A0A444YMK3_ARAHY</name>
<dbReference type="InterPro" id="IPR044824">
    <property type="entry name" value="MAIN-like"/>
</dbReference>
<sequence>MSGDGINVEENLNRLDEFHIAAHLLHKPTRVLTPHGKLVDVFMSDPADPSMEIRRQRLEPYLRQIGFYHASLIKPFEYDNPLISAFVERWRPETHTFHRFHNLGGSGHVGLRKFNIKLNWLRNRLQQMPLNLQENALIQYARCYILYLLGGVLLSDKANNTVHVRYLPLLADYDAISTYSWGSTVLCWLYRAMCLAMDYNVEGMGRGNQGPPNPPLNIDTVHRQSAHNDDGWWPVRLSEWFENKVVLSTPEALHDSRVDDIPAGAPTEYRRAPVVRLPLVLQDRRRRCQHRGRGHGHAEVGDDEPELPE</sequence>
<dbReference type="GO" id="GO:0010073">
    <property type="term" value="P:meristem maintenance"/>
    <property type="evidence" value="ECO:0007669"/>
    <property type="project" value="InterPro"/>
</dbReference>
<dbReference type="PANTHER" id="PTHR46033:SF8">
    <property type="entry name" value="PROTEIN MAINTENANCE OF MERISTEMS-LIKE"/>
    <property type="match status" value="1"/>
</dbReference>
<evidence type="ECO:0000313" key="4">
    <source>
        <dbReference type="Proteomes" id="UP000289738"/>
    </source>
</evidence>
<dbReference type="Proteomes" id="UP000289738">
    <property type="component" value="Chromosome B06"/>
</dbReference>
<organism evidence="3 4">
    <name type="scientific">Arachis hypogaea</name>
    <name type="common">Peanut</name>
    <dbReference type="NCBI Taxonomy" id="3818"/>
    <lineage>
        <taxon>Eukaryota</taxon>
        <taxon>Viridiplantae</taxon>
        <taxon>Streptophyta</taxon>
        <taxon>Embryophyta</taxon>
        <taxon>Tracheophyta</taxon>
        <taxon>Spermatophyta</taxon>
        <taxon>Magnoliopsida</taxon>
        <taxon>eudicotyledons</taxon>
        <taxon>Gunneridae</taxon>
        <taxon>Pentapetalae</taxon>
        <taxon>rosids</taxon>
        <taxon>fabids</taxon>
        <taxon>Fabales</taxon>
        <taxon>Fabaceae</taxon>
        <taxon>Papilionoideae</taxon>
        <taxon>50 kb inversion clade</taxon>
        <taxon>dalbergioids sensu lato</taxon>
        <taxon>Dalbergieae</taxon>
        <taxon>Pterocarpus clade</taxon>
        <taxon>Arachis</taxon>
    </lineage>
</organism>
<proteinExistence type="predicted"/>
<evidence type="ECO:0000256" key="1">
    <source>
        <dbReference type="SAM" id="MobiDB-lite"/>
    </source>
</evidence>
<feature type="region of interest" description="Disordered" evidence="1">
    <location>
        <begin position="286"/>
        <end position="309"/>
    </location>
</feature>
<dbReference type="PANTHER" id="PTHR46033">
    <property type="entry name" value="PROTEIN MAIN-LIKE 2"/>
    <property type="match status" value="1"/>
</dbReference>
<gene>
    <name evidence="3" type="ORF">Ahy_B06g081961</name>
</gene>
<comment type="caution">
    <text evidence="3">The sequence shown here is derived from an EMBL/GenBank/DDBJ whole genome shotgun (WGS) entry which is preliminary data.</text>
</comment>
<evidence type="ECO:0000259" key="2">
    <source>
        <dbReference type="Pfam" id="PF10536"/>
    </source>
</evidence>
<feature type="compositionally biased region" description="Basic residues" evidence="1">
    <location>
        <begin position="286"/>
        <end position="295"/>
    </location>
</feature>
<dbReference type="EMBL" id="SDMP01000016">
    <property type="protein sequence ID" value="RYR03127.1"/>
    <property type="molecule type" value="Genomic_DNA"/>
</dbReference>
<evidence type="ECO:0000313" key="3">
    <source>
        <dbReference type="EMBL" id="RYR03127.1"/>
    </source>
</evidence>
<reference evidence="3 4" key="1">
    <citation type="submission" date="2019-01" db="EMBL/GenBank/DDBJ databases">
        <title>Sequencing of cultivated peanut Arachis hypogaea provides insights into genome evolution and oil improvement.</title>
        <authorList>
            <person name="Chen X."/>
        </authorList>
    </citation>
    <scope>NUCLEOTIDE SEQUENCE [LARGE SCALE GENOMIC DNA]</scope>
    <source>
        <strain evidence="4">cv. Fuhuasheng</strain>
        <tissue evidence="3">Leaves</tissue>
    </source>
</reference>
<keyword evidence="4" id="KW-1185">Reference proteome</keyword>
<accession>A0A444YMK3</accession>